<dbReference type="SMART" id="SM00448">
    <property type="entry name" value="REC"/>
    <property type="match status" value="1"/>
</dbReference>
<dbReference type="PROSITE" id="PS00041">
    <property type="entry name" value="HTH_ARAC_FAMILY_1"/>
    <property type="match status" value="1"/>
</dbReference>
<keyword evidence="7" id="KW-0804">Transcription</keyword>
<dbReference type="GO" id="GO:0000160">
    <property type="term" value="P:phosphorelay signal transduction system"/>
    <property type="evidence" value="ECO:0007669"/>
    <property type="project" value="UniProtKB-KW"/>
</dbReference>
<evidence type="ECO:0000256" key="3">
    <source>
        <dbReference type="ARBA" id="ARBA00022553"/>
    </source>
</evidence>
<evidence type="ECO:0000256" key="8">
    <source>
        <dbReference type="PROSITE-ProRule" id="PRU00169"/>
    </source>
</evidence>
<dbReference type="CDD" id="cd17536">
    <property type="entry name" value="REC_YesN-like"/>
    <property type="match status" value="1"/>
</dbReference>
<dbReference type="PRINTS" id="PR00032">
    <property type="entry name" value="HTHARAC"/>
</dbReference>
<keyword evidence="3 8" id="KW-0597">Phosphoprotein</keyword>
<evidence type="ECO:0000313" key="11">
    <source>
        <dbReference type="EMBL" id="TLS53461.1"/>
    </source>
</evidence>
<dbReference type="Pfam" id="PF12833">
    <property type="entry name" value="HTH_18"/>
    <property type="match status" value="1"/>
</dbReference>
<evidence type="ECO:0000313" key="12">
    <source>
        <dbReference type="Proteomes" id="UP000309676"/>
    </source>
</evidence>
<organism evidence="11 12">
    <name type="scientific">Paenibacillus antri</name>
    <dbReference type="NCBI Taxonomy" id="2582848"/>
    <lineage>
        <taxon>Bacteria</taxon>
        <taxon>Bacillati</taxon>
        <taxon>Bacillota</taxon>
        <taxon>Bacilli</taxon>
        <taxon>Bacillales</taxon>
        <taxon>Paenibacillaceae</taxon>
        <taxon>Paenibacillus</taxon>
    </lineage>
</organism>
<dbReference type="OrthoDB" id="342399at2"/>
<keyword evidence="5" id="KW-0805">Transcription regulation</keyword>
<name>A0A5R9GCI3_9BACL</name>
<keyword evidence="2" id="KW-0963">Cytoplasm</keyword>
<sequence>MYSVLIVDDEPMIREGLRTLLPWEELGYEVVDTASNGREALRKHELLRPDLMIVDIRMPGMDGLELIEALREVDAGLHILILSGYADFDYAKKAILSRVDGYLLKPVDEDELEQYLRKLKTTLQEERARSKQADRWEEATKEQRVLAALRGGGDAGDGFGWPSYELVLIKLLAREDIDPIVAAAVRKEWAAAYEPTGKGVLFAAEPYVGLLWKHRLEDADARESLLRSLREPCHDRGLDCDAVSGGETSEWDRLESLYERALELMKDRFYYDADELRRYGDAGAPSAAGGPEALSAESASDATRDLEDKLYLAVDVGNADAASRLVDEAGRLMREAGLPEQTLKTRIVQIVSAVVGKLATNRPELQTVDRRLSVDMLALFREYRYDELLRATKSLFHSLMSATEEQGAEKLVKRVVDLIRRNYHENLKLETIAELFHYNSAYLGKVFKQSTGEYFNTYLDKVRIEQAKALLEQGMKVYQVAEQVGYANVDYFHTKFRKYVGTSPSAYKKKE</sequence>
<dbReference type="InterPro" id="IPR009057">
    <property type="entry name" value="Homeodomain-like_sf"/>
</dbReference>
<dbReference type="GO" id="GO:0005737">
    <property type="term" value="C:cytoplasm"/>
    <property type="evidence" value="ECO:0007669"/>
    <property type="project" value="UniProtKB-SubCell"/>
</dbReference>
<dbReference type="SUPFAM" id="SSF46689">
    <property type="entry name" value="Homeodomain-like"/>
    <property type="match status" value="2"/>
</dbReference>
<dbReference type="Gene3D" id="3.40.50.2300">
    <property type="match status" value="1"/>
</dbReference>
<dbReference type="SUPFAM" id="SSF52172">
    <property type="entry name" value="CheY-like"/>
    <property type="match status" value="1"/>
</dbReference>
<keyword evidence="6" id="KW-0238">DNA-binding</keyword>
<feature type="domain" description="HTH araC/xylS-type" evidence="9">
    <location>
        <begin position="413"/>
        <end position="510"/>
    </location>
</feature>
<dbReference type="InterPro" id="IPR020449">
    <property type="entry name" value="Tscrpt_reg_AraC-type_HTH"/>
</dbReference>
<evidence type="ECO:0000256" key="7">
    <source>
        <dbReference type="ARBA" id="ARBA00023163"/>
    </source>
</evidence>
<dbReference type="PANTHER" id="PTHR42713">
    <property type="entry name" value="HISTIDINE KINASE-RELATED"/>
    <property type="match status" value="1"/>
</dbReference>
<dbReference type="AlphaFoldDB" id="A0A5R9GCI3"/>
<dbReference type="RefSeq" id="WP_138192779.1">
    <property type="nucleotide sequence ID" value="NZ_VCIW01000002.1"/>
</dbReference>
<dbReference type="InterPro" id="IPR018060">
    <property type="entry name" value="HTH_AraC"/>
</dbReference>
<feature type="modified residue" description="4-aspartylphosphate" evidence="8">
    <location>
        <position position="55"/>
    </location>
</feature>
<comment type="subcellular location">
    <subcellularLocation>
        <location evidence="1">Cytoplasm</location>
    </subcellularLocation>
</comment>
<dbReference type="SMART" id="SM00342">
    <property type="entry name" value="HTH_ARAC"/>
    <property type="match status" value="1"/>
</dbReference>
<proteinExistence type="predicted"/>
<reference evidence="11 12" key="1">
    <citation type="submission" date="2019-05" db="EMBL/GenBank/DDBJ databases">
        <authorList>
            <person name="Narsing Rao M.P."/>
            <person name="Li W.J."/>
        </authorList>
    </citation>
    <scope>NUCLEOTIDE SEQUENCE [LARGE SCALE GENOMIC DNA]</scope>
    <source>
        <strain evidence="11 12">SYSU_K30003</strain>
    </source>
</reference>
<gene>
    <name evidence="11" type="ORF">FE782_04100</name>
</gene>
<dbReference type="InterPro" id="IPR051552">
    <property type="entry name" value="HptR"/>
</dbReference>
<dbReference type="InterPro" id="IPR001789">
    <property type="entry name" value="Sig_transdc_resp-reg_receiver"/>
</dbReference>
<evidence type="ECO:0000256" key="2">
    <source>
        <dbReference type="ARBA" id="ARBA00022490"/>
    </source>
</evidence>
<feature type="domain" description="Response regulatory" evidence="10">
    <location>
        <begin position="3"/>
        <end position="120"/>
    </location>
</feature>
<dbReference type="GO" id="GO:0003700">
    <property type="term" value="F:DNA-binding transcription factor activity"/>
    <property type="evidence" value="ECO:0007669"/>
    <property type="project" value="InterPro"/>
</dbReference>
<evidence type="ECO:0000259" key="10">
    <source>
        <dbReference type="PROSITE" id="PS50110"/>
    </source>
</evidence>
<protein>
    <submittedName>
        <fullName evidence="11">Response regulator transcription factor</fullName>
    </submittedName>
</protein>
<evidence type="ECO:0000256" key="6">
    <source>
        <dbReference type="ARBA" id="ARBA00023125"/>
    </source>
</evidence>
<dbReference type="InterPro" id="IPR018062">
    <property type="entry name" value="HTH_AraC-typ_CS"/>
</dbReference>
<dbReference type="PROSITE" id="PS01124">
    <property type="entry name" value="HTH_ARAC_FAMILY_2"/>
    <property type="match status" value="1"/>
</dbReference>
<dbReference type="Gene3D" id="1.10.10.60">
    <property type="entry name" value="Homeodomain-like"/>
    <property type="match status" value="2"/>
</dbReference>
<keyword evidence="12" id="KW-1185">Reference proteome</keyword>
<dbReference type="GO" id="GO:0043565">
    <property type="term" value="F:sequence-specific DNA binding"/>
    <property type="evidence" value="ECO:0007669"/>
    <property type="project" value="InterPro"/>
</dbReference>
<dbReference type="PROSITE" id="PS50110">
    <property type="entry name" value="RESPONSE_REGULATORY"/>
    <property type="match status" value="1"/>
</dbReference>
<evidence type="ECO:0000259" key="9">
    <source>
        <dbReference type="PROSITE" id="PS01124"/>
    </source>
</evidence>
<dbReference type="EMBL" id="VCIW01000002">
    <property type="protein sequence ID" value="TLS53461.1"/>
    <property type="molecule type" value="Genomic_DNA"/>
</dbReference>
<accession>A0A5R9GCI3</accession>
<evidence type="ECO:0000256" key="5">
    <source>
        <dbReference type="ARBA" id="ARBA00023015"/>
    </source>
</evidence>
<dbReference type="InterPro" id="IPR011006">
    <property type="entry name" value="CheY-like_superfamily"/>
</dbReference>
<comment type="caution">
    <text evidence="11">The sequence shown here is derived from an EMBL/GenBank/DDBJ whole genome shotgun (WGS) entry which is preliminary data.</text>
</comment>
<evidence type="ECO:0000256" key="1">
    <source>
        <dbReference type="ARBA" id="ARBA00004496"/>
    </source>
</evidence>
<dbReference type="PANTHER" id="PTHR42713:SF3">
    <property type="entry name" value="TRANSCRIPTIONAL REGULATORY PROTEIN HPTR"/>
    <property type="match status" value="1"/>
</dbReference>
<evidence type="ECO:0000256" key="4">
    <source>
        <dbReference type="ARBA" id="ARBA00023012"/>
    </source>
</evidence>
<dbReference type="Pfam" id="PF00072">
    <property type="entry name" value="Response_reg"/>
    <property type="match status" value="1"/>
</dbReference>
<dbReference type="Proteomes" id="UP000309676">
    <property type="component" value="Unassembled WGS sequence"/>
</dbReference>
<keyword evidence="4" id="KW-0902">Two-component regulatory system</keyword>